<comment type="caution">
    <text evidence="10">The sequence shown here is derived from an EMBL/GenBank/DDBJ whole genome shotgun (WGS) entry which is preliminary data.</text>
</comment>
<dbReference type="Pfam" id="PF02771">
    <property type="entry name" value="Acyl-CoA_dh_N"/>
    <property type="match status" value="1"/>
</dbReference>
<dbReference type="Gene3D" id="1.10.540.10">
    <property type="entry name" value="Acyl-CoA dehydrogenase/oxidase, N-terminal domain"/>
    <property type="match status" value="1"/>
</dbReference>
<accession>A0ABP4W3Y6</accession>
<keyword evidence="3 6" id="KW-0285">Flavoprotein</keyword>
<dbReference type="InterPro" id="IPR037069">
    <property type="entry name" value="AcylCoA_DH/ox_N_sf"/>
</dbReference>
<protein>
    <submittedName>
        <fullName evidence="10">Acyl-CoA dehydrogenase</fullName>
    </submittedName>
</protein>
<organism evidence="10 11">
    <name type="scientific">Aeromicrobium alkaliterrae</name>
    <dbReference type="NCBI Taxonomy" id="302168"/>
    <lineage>
        <taxon>Bacteria</taxon>
        <taxon>Bacillati</taxon>
        <taxon>Actinomycetota</taxon>
        <taxon>Actinomycetes</taxon>
        <taxon>Propionibacteriales</taxon>
        <taxon>Nocardioidaceae</taxon>
        <taxon>Aeromicrobium</taxon>
    </lineage>
</organism>
<reference evidence="11" key="1">
    <citation type="journal article" date="2019" name="Int. J. Syst. Evol. Microbiol.">
        <title>The Global Catalogue of Microorganisms (GCM) 10K type strain sequencing project: providing services to taxonomists for standard genome sequencing and annotation.</title>
        <authorList>
            <consortium name="The Broad Institute Genomics Platform"/>
            <consortium name="The Broad Institute Genome Sequencing Center for Infectious Disease"/>
            <person name="Wu L."/>
            <person name="Ma J."/>
        </authorList>
    </citation>
    <scope>NUCLEOTIDE SEQUENCE [LARGE SCALE GENOMIC DNA]</scope>
    <source>
        <strain evidence="11">JCM 13518</strain>
    </source>
</reference>
<keyword evidence="5 6" id="KW-0560">Oxidoreductase</keyword>
<evidence type="ECO:0000259" key="8">
    <source>
        <dbReference type="Pfam" id="PF02770"/>
    </source>
</evidence>
<dbReference type="SUPFAM" id="SSF47203">
    <property type="entry name" value="Acyl-CoA dehydrogenase C-terminal domain-like"/>
    <property type="match status" value="1"/>
</dbReference>
<evidence type="ECO:0000313" key="11">
    <source>
        <dbReference type="Proteomes" id="UP001501057"/>
    </source>
</evidence>
<comment type="similarity">
    <text evidence="2 6">Belongs to the acyl-CoA dehydrogenase family.</text>
</comment>
<dbReference type="PROSITE" id="PS00072">
    <property type="entry name" value="ACYL_COA_DH_1"/>
    <property type="match status" value="1"/>
</dbReference>
<evidence type="ECO:0000313" key="10">
    <source>
        <dbReference type="EMBL" id="GAA1746369.1"/>
    </source>
</evidence>
<dbReference type="Pfam" id="PF02770">
    <property type="entry name" value="Acyl-CoA_dh_M"/>
    <property type="match status" value="1"/>
</dbReference>
<keyword evidence="11" id="KW-1185">Reference proteome</keyword>
<dbReference type="InterPro" id="IPR036250">
    <property type="entry name" value="AcylCo_DH-like_C"/>
</dbReference>
<feature type="domain" description="Acyl-CoA dehydrogenase/oxidase C-terminal" evidence="7">
    <location>
        <begin position="236"/>
        <end position="381"/>
    </location>
</feature>
<dbReference type="InterPro" id="IPR009075">
    <property type="entry name" value="AcylCo_DH/oxidase_C"/>
</dbReference>
<name>A0ABP4W3Y6_9ACTN</name>
<keyword evidence="4 6" id="KW-0274">FAD</keyword>
<dbReference type="Gene3D" id="2.40.110.10">
    <property type="entry name" value="Butyryl-CoA Dehydrogenase, subunit A, domain 2"/>
    <property type="match status" value="1"/>
</dbReference>
<sequence length="387" mass="40460">MVHPVLTESDDRVAVRSAVGELLRRHLPPERALELDATGTFDPGVWRALGDAGFLGLGTPEELGGSGGGAGDALVVVEEVARALPSLAVDLVLAGMISRVLADVVHPDRDAWLAGAAAGRFIASFALSEPGAGTDLLAATTSARQDGDRWVLNGQKAWISLALHADVIFVLARTDAAPDGRRASGLSLLAVDPDQPGVTIRRTSMAGMRAAVSCEIFLDDAVARPAAIIGERGRAMRLLSETLDVERLLAAGISLGISRGALDLHVEHASQRQAFGRPIGSLQAVQHPAADSATELAAATALTRAAADRIDAGERVPTLTAMAKLQAGETAARIVDRGMRAMGAMGLASESAMQMYFRDARLQLFSPISNEMTRNVIGESLGLGRSY</sequence>
<dbReference type="PIRSF" id="PIRSF016578">
    <property type="entry name" value="HsaA"/>
    <property type="match status" value="1"/>
</dbReference>
<dbReference type="InterPro" id="IPR006089">
    <property type="entry name" value="Acyl-CoA_DH_CS"/>
</dbReference>
<gene>
    <name evidence="10" type="ORF">GCM10009710_28020</name>
</gene>
<dbReference type="SUPFAM" id="SSF56645">
    <property type="entry name" value="Acyl-CoA dehydrogenase NM domain-like"/>
    <property type="match status" value="1"/>
</dbReference>
<evidence type="ECO:0000256" key="5">
    <source>
        <dbReference type="ARBA" id="ARBA00023002"/>
    </source>
</evidence>
<evidence type="ECO:0000256" key="1">
    <source>
        <dbReference type="ARBA" id="ARBA00001974"/>
    </source>
</evidence>
<dbReference type="InterPro" id="IPR009100">
    <property type="entry name" value="AcylCoA_DH/oxidase_NM_dom_sf"/>
</dbReference>
<evidence type="ECO:0000256" key="3">
    <source>
        <dbReference type="ARBA" id="ARBA00022630"/>
    </source>
</evidence>
<dbReference type="Proteomes" id="UP001501057">
    <property type="component" value="Unassembled WGS sequence"/>
</dbReference>
<dbReference type="InterPro" id="IPR013786">
    <property type="entry name" value="AcylCoA_DH/ox_N"/>
</dbReference>
<evidence type="ECO:0000256" key="2">
    <source>
        <dbReference type="ARBA" id="ARBA00009347"/>
    </source>
</evidence>
<dbReference type="PANTHER" id="PTHR43884:SF20">
    <property type="entry name" value="ACYL-COA DEHYDROGENASE FADE28"/>
    <property type="match status" value="1"/>
</dbReference>
<feature type="domain" description="Acyl-CoA oxidase/dehydrogenase middle" evidence="8">
    <location>
        <begin position="124"/>
        <end position="220"/>
    </location>
</feature>
<evidence type="ECO:0000256" key="6">
    <source>
        <dbReference type="RuleBase" id="RU362125"/>
    </source>
</evidence>
<dbReference type="EMBL" id="BAAAME010000005">
    <property type="protein sequence ID" value="GAA1746369.1"/>
    <property type="molecule type" value="Genomic_DNA"/>
</dbReference>
<comment type="cofactor">
    <cofactor evidence="1 6">
        <name>FAD</name>
        <dbReference type="ChEBI" id="CHEBI:57692"/>
    </cofactor>
</comment>
<feature type="domain" description="Acyl-CoA dehydrogenase/oxidase N-terminal" evidence="9">
    <location>
        <begin position="10"/>
        <end position="99"/>
    </location>
</feature>
<dbReference type="InterPro" id="IPR006091">
    <property type="entry name" value="Acyl-CoA_Oxase/DH_mid-dom"/>
</dbReference>
<dbReference type="PANTHER" id="PTHR43884">
    <property type="entry name" value="ACYL-COA DEHYDROGENASE"/>
    <property type="match status" value="1"/>
</dbReference>
<evidence type="ECO:0000259" key="9">
    <source>
        <dbReference type="Pfam" id="PF02771"/>
    </source>
</evidence>
<dbReference type="Gene3D" id="1.20.140.10">
    <property type="entry name" value="Butyryl-CoA Dehydrogenase, subunit A, domain 3"/>
    <property type="match status" value="1"/>
</dbReference>
<evidence type="ECO:0000256" key="4">
    <source>
        <dbReference type="ARBA" id="ARBA00022827"/>
    </source>
</evidence>
<dbReference type="RefSeq" id="WP_344202734.1">
    <property type="nucleotide sequence ID" value="NZ_BAAAME010000005.1"/>
</dbReference>
<dbReference type="CDD" id="cd00567">
    <property type="entry name" value="ACAD"/>
    <property type="match status" value="1"/>
</dbReference>
<evidence type="ECO:0000259" key="7">
    <source>
        <dbReference type="Pfam" id="PF00441"/>
    </source>
</evidence>
<proteinExistence type="inferred from homology"/>
<dbReference type="Pfam" id="PF00441">
    <property type="entry name" value="Acyl-CoA_dh_1"/>
    <property type="match status" value="1"/>
</dbReference>
<dbReference type="InterPro" id="IPR046373">
    <property type="entry name" value="Acyl-CoA_Oxase/DH_mid-dom_sf"/>
</dbReference>